<dbReference type="GO" id="GO:0003676">
    <property type="term" value="F:nucleic acid binding"/>
    <property type="evidence" value="ECO:0007669"/>
    <property type="project" value="InterPro"/>
</dbReference>
<organism evidence="4">
    <name type="scientific">Myoviridae sp. ctwVB15</name>
    <dbReference type="NCBI Taxonomy" id="2825208"/>
    <lineage>
        <taxon>Viruses</taxon>
        <taxon>Duplodnaviria</taxon>
        <taxon>Heunggongvirae</taxon>
        <taxon>Uroviricota</taxon>
        <taxon>Caudoviricetes</taxon>
    </lineage>
</organism>
<accession>A0A8S5UN76</accession>
<dbReference type="Pfam" id="PF05063">
    <property type="entry name" value="MT-A70"/>
    <property type="match status" value="1"/>
</dbReference>
<dbReference type="InterPro" id="IPR007757">
    <property type="entry name" value="MT-A70-like"/>
</dbReference>
<dbReference type="PROSITE" id="PS00092">
    <property type="entry name" value="N6_MTASE"/>
    <property type="match status" value="1"/>
</dbReference>
<evidence type="ECO:0000256" key="2">
    <source>
        <dbReference type="ARBA" id="ARBA00022679"/>
    </source>
</evidence>
<evidence type="ECO:0000313" key="4">
    <source>
        <dbReference type="EMBL" id="DAF95945.1"/>
    </source>
</evidence>
<dbReference type="EMBL" id="BK016112">
    <property type="protein sequence ID" value="DAF95945.1"/>
    <property type="molecule type" value="Genomic_DNA"/>
</dbReference>
<dbReference type="InterPro" id="IPR029063">
    <property type="entry name" value="SAM-dependent_MTases_sf"/>
</dbReference>
<evidence type="ECO:0000256" key="3">
    <source>
        <dbReference type="ARBA" id="ARBA00022691"/>
    </source>
</evidence>
<proteinExistence type="predicted"/>
<dbReference type="GO" id="GO:0032259">
    <property type="term" value="P:methylation"/>
    <property type="evidence" value="ECO:0007669"/>
    <property type="project" value="UniProtKB-KW"/>
</dbReference>
<dbReference type="PANTHER" id="PTHR12829">
    <property type="entry name" value="N6-ADENOSINE-METHYLTRANSFERASE"/>
    <property type="match status" value="1"/>
</dbReference>
<dbReference type="PANTHER" id="PTHR12829:SF7">
    <property type="entry name" value="N6-ADENOSINE-METHYLTRANSFERASE CATALYTIC SUBUNIT"/>
    <property type="match status" value="1"/>
</dbReference>
<sequence length="184" mass="20934">MIPFPNKKYGVILADPPWKYKNWSDKGFQKKGAAGQYSCMPIEEIQQMPVADLADKDCFLFMWATFPLLPEALATMAAWGFKYKTGASWHKTTKNGKDAFGTGYVFRSAAELLLVGTRGKPKVLNRSTRNVIHGVVREHSRKPDSQYEMIESLCSGERIELFARQHRQGWDCWGNETDKFGVSF</sequence>
<dbReference type="InterPro" id="IPR002052">
    <property type="entry name" value="DNA_methylase_N6_adenine_CS"/>
</dbReference>
<keyword evidence="3" id="KW-0949">S-adenosyl-L-methionine</keyword>
<evidence type="ECO:0000256" key="1">
    <source>
        <dbReference type="ARBA" id="ARBA00022603"/>
    </source>
</evidence>
<protein>
    <submittedName>
        <fullName evidence="4">N6 adenosine methyltransferase subunit</fullName>
    </submittedName>
</protein>
<name>A0A8S5UN76_9CAUD</name>
<keyword evidence="2" id="KW-0808">Transferase</keyword>
<dbReference type="SUPFAM" id="SSF53335">
    <property type="entry name" value="S-adenosyl-L-methionine-dependent methyltransferases"/>
    <property type="match status" value="1"/>
</dbReference>
<keyword evidence="1 4" id="KW-0489">Methyltransferase</keyword>
<reference evidence="4" key="1">
    <citation type="journal article" date="2021" name="Proc. Natl. Acad. Sci. U.S.A.">
        <title>A Catalog of Tens of Thousands of Viruses from Human Metagenomes Reveals Hidden Associations with Chronic Diseases.</title>
        <authorList>
            <person name="Tisza M.J."/>
            <person name="Buck C.B."/>
        </authorList>
    </citation>
    <scope>NUCLEOTIDE SEQUENCE</scope>
    <source>
        <strain evidence="4">CtwVB15</strain>
    </source>
</reference>
<dbReference type="GO" id="GO:0008168">
    <property type="term" value="F:methyltransferase activity"/>
    <property type="evidence" value="ECO:0007669"/>
    <property type="project" value="UniProtKB-KW"/>
</dbReference>
<dbReference type="PROSITE" id="PS51143">
    <property type="entry name" value="MT_A70"/>
    <property type="match status" value="1"/>
</dbReference>